<dbReference type="GO" id="GO:0031380">
    <property type="term" value="C:nuclear RNA-directed RNA polymerase complex"/>
    <property type="evidence" value="ECO:0007669"/>
    <property type="project" value="TreeGrafter"/>
</dbReference>
<feature type="domain" description="RDRP C-terminal head" evidence="10">
    <location>
        <begin position="141"/>
        <end position="189"/>
    </location>
</feature>
<evidence type="ECO:0000256" key="8">
    <source>
        <dbReference type="RuleBase" id="RU363098"/>
    </source>
</evidence>
<dbReference type="PANTHER" id="PTHR23079">
    <property type="entry name" value="RNA-DEPENDENT RNA POLYMERASE"/>
    <property type="match status" value="1"/>
</dbReference>
<name>A0AAV8HZ50_9POAL</name>
<keyword evidence="5 8" id="KW-0694">RNA-binding</keyword>
<evidence type="ECO:0000256" key="5">
    <source>
        <dbReference type="ARBA" id="ARBA00022884"/>
    </source>
</evidence>
<feature type="domain" description="RDRP core" evidence="9">
    <location>
        <begin position="4"/>
        <end position="92"/>
    </location>
</feature>
<dbReference type="AlphaFoldDB" id="A0AAV8HZ50"/>
<dbReference type="EC" id="2.7.7.48" evidence="8"/>
<keyword evidence="4 8" id="KW-0548">Nucleotidyltransferase</keyword>
<evidence type="ECO:0000256" key="4">
    <source>
        <dbReference type="ARBA" id="ARBA00022695"/>
    </source>
</evidence>
<evidence type="ECO:0000256" key="7">
    <source>
        <dbReference type="ARBA" id="ARBA00048744"/>
    </source>
</evidence>
<accession>A0AAV8HZ50</accession>
<keyword evidence="6 8" id="KW-0943">RNA-mediated gene silencing</keyword>
<evidence type="ECO:0000259" key="9">
    <source>
        <dbReference type="Pfam" id="PF05183"/>
    </source>
</evidence>
<evidence type="ECO:0000256" key="6">
    <source>
        <dbReference type="ARBA" id="ARBA00023158"/>
    </source>
</evidence>
<organism evidence="11 12">
    <name type="scientific">Rhynchospora pubera</name>
    <dbReference type="NCBI Taxonomy" id="906938"/>
    <lineage>
        <taxon>Eukaryota</taxon>
        <taxon>Viridiplantae</taxon>
        <taxon>Streptophyta</taxon>
        <taxon>Embryophyta</taxon>
        <taxon>Tracheophyta</taxon>
        <taxon>Spermatophyta</taxon>
        <taxon>Magnoliopsida</taxon>
        <taxon>Liliopsida</taxon>
        <taxon>Poales</taxon>
        <taxon>Cyperaceae</taxon>
        <taxon>Cyperoideae</taxon>
        <taxon>Rhynchosporeae</taxon>
        <taxon>Rhynchospora</taxon>
    </lineage>
</organism>
<comment type="function">
    <text evidence="8">Probably involved in the RNA silencing pathway and required for the generation of small interfering RNAs (siRNAs).</text>
</comment>
<keyword evidence="2 8" id="KW-0696">RNA-directed RNA polymerase</keyword>
<evidence type="ECO:0000256" key="2">
    <source>
        <dbReference type="ARBA" id="ARBA00022484"/>
    </source>
</evidence>
<dbReference type="PANTHER" id="PTHR23079:SF55">
    <property type="entry name" value="RNA-DIRECTED RNA POLYMERASE"/>
    <property type="match status" value="1"/>
</dbReference>
<dbReference type="InterPro" id="IPR007855">
    <property type="entry name" value="RDRP"/>
</dbReference>
<evidence type="ECO:0000256" key="1">
    <source>
        <dbReference type="ARBA" id="ARBA00005762"/>
    </source>
</evidence>
<comment type="catalytic activity">
    <reaction evidence="7 8">
        <text>RNA(n) + a ribonucleoside 5'-triphosphate = RNA(n+1) + diphosphate</text>
        <dbReference type="Rhea" id="RHEA:21248"/>
        <dbReference type="Rhea" id="RHEA-COMP:14527"/>
        <dbReference type="Rhea" id="RHEA-COMP:17342"/>
        <dbReference type="ChEBI" id="CHEBI:33019"/>
        <dbReference type="ChEBI" id="CHEBI:61557"/>
        <dbReference type="ChEBI" id="CHEBI:140395"/>
        <dbReference type="EC" id="2.7.7.48"/>
    </reaction>
</comment>
<reference evidence="11" key="1">
    <citation type="submission" date="2022-08" db="EMBL/GenBank/DDBJ databases">
        <authorList>
            <person name="Marques A."/>
        </authorList>
    </citation>
    <scope>NUCLEOTIDE SEQUENCE</scope>
    <source>
        <strain evidence="11">RhyPub2mFocal</strain>
        <tissue evidence="11">Leaves</tissue>
    </source>
</reference>
<comment type="similarity">
    <text evidence="1 8">Belongs to the RdRP family.</text>
</comment>
<dbReference type="Pfam" id="PF05183">
    <property type="entry name" value="RdRP"/>
    <property type="match status" value="1"/>
</dbReference>
<dbReference type="EMBL" id="JAMFTS010000001">
    <property type="protein sequence ID" value="KAJ4820652.1"/>
    <property type="molecule type" value="Genomic_DNA"/>
</dbReference>
<evidence type="ECO:0000259" key="10">
    <source>
        <dbReference type="Pfam" id="PF26253"/>
    </source>
</evidence>
<keyword evidence="12" id="KW-1185">Reference proteome</keyword>
<dbReference type="InterPro" id="IPR058752">
    <property type="entry name" value="RDRP_C_head"/>
</dbReference>
<dbReference type="GO" id="GO:0003968">
    <property type="term" value="F:RNA-directed RNA polymerase activity"/>
    <property type="evidence" value="ECO:0007669"/>
    <property type="project" value="UniProtKB-KW"/>
</dbReference>
<sequence length="213" mass="24662">MLSGMAADCCLGCMDRVLTRNLLGEEERETIETKMEQLVNIYHNALDAAKTGKKAQVPNYLLVDQYPHFMDQNPKEKTYHSTSLLGEIYDKVESSKSVKLQLIEIWPLPFFTGVLRSCEDKWDYHYNQYLIEINTVWRSEEVKKSMRPQNEIYEEARAIYKLAYEKSCQKGMVSYCSFAWRVAGEALCQGSPVITLPWDLLLVILRDGPENLF</sequence>
<dbReference type="GO" id="GO:0030422">
    <property type="term" value="P:siRNA processing"/>
    <property type="evidence" value="ECO:0007669"/>
    <property type="project" value="TreeGrafter"/>
</dbReference>
<gene>
    <name evidence="11" type="ORF">LUZ62_033218</name>
</gene>
<dbReference type="Pfam" id="PF26253">
    <property type="entry name" value="RdRP_head"/>
    <property type="match status" value="1"/>
</dbReference>
<dbReference type="InterPro" id="IPR057596">
    <property type="entry name" value="RDRP_core"/>
</dbReference>
<evidence type="ECO:0000313" key="11">
    <source>
        <dbReference type="EMBL" id="KAJ4820652.1"/>
    </source>
</evidence>
<dbReference type="GO" id="GO:0003723">
    <property type="term" value="F:RNA binding"/>
    <property type="evidence" value="ECO:0007669"/>
    <property type="project" value="UniProtKB-KW"/>
</dbReference>
<evidence type="ECO:0000313" key="12">
    <source>
        <dbReference type="Proteomes" id="UP001140206"/>
    </source>
</evidence>
<protein>
    <recommendedName>
        <fullName evidence="8">RNA-dependent RNA polymerase</fullName>
        <ecNumber evidence="8">2.7.7.48</ecNumber>
    </recommendedName>
</protein>
<dbReference type="Proteomes" id="UP001140206">
    <property type="component" value="Chromosome 1"/>
</dbReference>
<proteinExistence type="inferred from homology"/>
<evidence type="ECO:0000256" key="3">
    <source>
        <dbReference type="ARBA" id="ARBA00022679"/>
    </source>
</evidence>
<keyword evidence="3 8" id="KW-0808">Transferase</keyword>
<comment type="caution">
    <text evidence="11">The sequence shown here is derived from an EMBL/GenBank/DDBJ whole genome shotgun (WGS) entry which is preliminary data.</text>
</comment>